<name>A0A8X6USW9_NEPPI</name>
<feature type="compositionally biased region" description="Pro residues" evidence="1">
    <location>
        <begin position="262"/>
        <end position="278"/>
    </location>
</feature>
<comment type="caution">
    <text evidence="2">The sequence shown here is derived from an EMBL/GenBank/DDBJ whole genome shotgun (WGS) entry which is preliminary data.</text>
</comment>
<gene>
    <name evidence="2" type="ORF">NPIL_472851</name>
</gene>
<dbReference type="AlphaFoldDB" id="A0A8X6USW9"/>
<proteinExistence type="predicted"/>
<protein>
    <submittedName>
        <fullName evidence="2">Uncharacterized protein</fullName>
    </submittedName>
</protein>
<feature type="region of interest" description="Disordered" evidence="1">
    <location>
        <begin position="217"/>
        <end position="280"/>
    </location>
</feature>
<sequence length="461" mass="49328">MVWPLGSSGSSPEPYAHPDPAHIPSPATSLARLADLPIIILIRRGYPWPPGPPAKLGCRCDNNMLRAGRCRRRLLIHVIIEIAGAAHHWRRLITRLARCPGADALISTPGNDLCRTSAPPVSGVAAPAPAASAQSSGPSPVIGTGSYPGYARLLLRVMFVVNNCKPLGPPNIHRNPPEPCHCRLLHRHLLLLLIQHLLHSLRNHLLQLPLRAAAPAPPHHSRIACSSGAAHSRPAPAPPPKPAPLPEPPAPPAPAAAAAPAPAAPPYPPSPPAPPAPPAGSCSAPAIGSYHYDDVCRGIRGPPVGSGCSPSCWRRHYHLPLIIRSVYHRLDITRRRYNLHLGRPSSGTLRHHISRPAKLRRHNIRHHPRSSGCRPSPSLAPARLISRRRHNSSPRPALFRASGAIYRRRPAAPAPAASVIIPGPLPGHPAPPAHCPAISAPAPWSFVVENGMCWVHRRTPP</sequence>
<dbReference type="EMBL" id="BMAW01132837">
    <property type="protein sequence ID" value="GFU45216.1"/>
    <property type="molecule type" value="Genomic_DNA"/>
</dbReference>
<organism evidence="2 3">
    <name type="scientific">Nephila pilipes</name>
    <name type="common">Giant wood spider</name>
    <name type="synonym">Nephila maculata</name>
    <dbReference type="NCBI Taxonomy" id="299642"/>
    <lineage>
        <taxon>Eukaryota</taxon>
        <taxon>Metazoa</taxon>
        <taxon>Ecdysozoa</taxon>
        <taxon>Arthropoda</taxon>
        <taxon>Chelicerata</taxon>
        <taxon>Arachnida</taxon>
        <taxon>Araneae</taxon>
        <taxon>Araneomorphae</taxon>
        <taxon>Entelegynae</taxon>
        <taxon>Araneoidea</taxon>
        <taxon>Nephilidae</taxon>
        <taxon>Nephila</taxon>
    </lineage>
</organism>
<feature type="compositionally biased region" description="Pro residues" evidence="1">
    <location>
        <begin position="235"/>
        <end position="254"/>
    </location>
</feature>
<feature type="region of interest" description="Disordered" evidence="1">
    <location>
        <begin position="1"/>
        <end position="21"/>
    </location>
</feature>
<keyword evidence="3" id="KW-1185">Reference proteome</keyword>
<accession>A0A8X6USW9</accession>
<evidence type="ECO:0000256" key="1">
    <source>
        <dbReference type="SAM" id="MobiDB-lite"/>
    </source>
</evidence>
<dbReference type="Proteomes" id="UP000887013">
    <property type="component" value="Unassembled WGS sequence"/>
</dbReference>
<reference evidence="2" key="1">
    <citation type="submission" date="2020-08" db="EMBL/GenBank/DDBJ databases">
        <title>Multicomponent nature underlies the extraordinary mechanical properties of spider dragline silk.</title>
        <authorList>
            <person name="Kono N."/>
            <person name="Nakamura H."/>
            <person name="Mori M."/>
            <person name="Yoshida Y."/>
            <person name="Ohtoshi R."/>
            <person name="Malay A.D."/>
            <person name="Moran D.A.P."/>
            <person name="Tomita M."/>
            <person name="Numata K."/>
            <person name="Arakawa K."/>
        </authorList>
    </citation>
    <scope>NUCLEOTIDE SEQUENCE</scope>
</reference>
<evidence type="ECO:0000313" key="3">
    <source>
        <dbReference type="Proteomes" id="UP000887013"/>
    </source>
</evidence>
<evidence type="ECO:0000313" key="2">
    <source>
        <dbReference type="EMBL" id="GFU45216.1"/>
    </source>
</evidence>